<name>A0A017H5P5_9FUSO</name>
<evidence type="ECO:0000313" key="7">
    <source>
        <dbReference type="Proteomes" id="UP000031184"/>
    </source>
</evidence>
<dbReference type="AlphaFoldDB" id="A0A017H5P5"/>
<evidence type="ECO:0000256" key="1">
    <source>
        <dbReference type="ARBA" id="ARBA00004196"/>
    </source>
</evidence>
<dbReference type="RefSeq" id="WP_005964469.1">
    <property type="nucleotide sequence ID" value="NZ_AOJP01000005.1"/>
</dbReference>
<dbReference type="CDD" id="cd13624">
    <property type="entry name" value="PBP2_Arg_Lys_His"/>
    <property type="match status" value="1"/>
</dbReference>
<protein>
    <submittedName>
        <fullName evidence="6">Amino acid ABC transporter substrate-binding protein</fullName>
    </submittedName>
</protein>
<gene>
    <name evidence="6" type="ORF">C095_11300</name>
</gene>
<comment type="subcellular location">
    <subcellularLocation>
        <location evidence="1">Cell envelope</location>
    </subcellularLocation>
</comment>
<dbReference type="PATRIC" id="fig|1226633.4.peg.2292"/>
<evidence type="ECO:0000259" key="5">
    <source>
        <dbReference type="SMART" id="SM00062"/>
    </source>
</evidence>
<dbReference type="Pfam" id="PF00497">
    <property type="entry name" value="SBP_bac_3"/>
    <property type="match status" value="1"/>
</dbReference>
<dbReference type="InterPro" id="IPR001638">
    <property type="entry name" value="Solute-binding_3/MltF_N"/>
</dbReference>
<reference evidence="6 7" key="1">
    <citation type="submission" date="2013-08" db="EMBL/GenBank/DDBJ databases">
        <title>An opportunistic ruminal bacterium that causes liver abscesses in cattle.</title>
        <authorList>
            <person name="Benahmed F.H."/>
            <person name="Rasmussen M."/>
            <person name="Harbottle H."/>
            <person name="Soppet D."/>
            <person name="Nagaraja T.G."/>
            <person name="Davidson M."/>
        </authorList>
    </citation>
    <scope>NUCLEOTIDE SEQUENCE [LARGE SCALE GENOMIC DNA]</scope>
    <source>
        <strain evidence="6 7">B35</strain>
    </source>
</reference>
<evidence type="ECO:0000313" key="6">
    <source>
        <dbReference type="EMBL" id="KID48292.1"/>
    </source>
</evidence>
<feature type="domain" description="Solute-binding protein family 3/N-terminal" evidence="5">
    <location>
        <begin position="27"/>
        <end position="241"/>
    </location>
</feature>
<dbReference type="Gene3D" id="3.40.190.10">
    <property type="entry name" value="Periplasmic binding protein-like II"/>
    <property type="match status" value="2"/>
</dbReference>
<dbReference type="EMBL" id="AUZI01000027">
    <property type="protein sequence ID" value="KID48292.1"/>
    <property type="molecule type" value="Genomic_DNA"/>
</dbReference>
<evidence type="ECO:0000256" key="4">
    <source>
        <dbReference type="RuleBase" id="RU003744"/>
    </source>
</evidence>
<dbReference type="SMART" id="SM00062">
    <property type="entry name" value="PBPb"/>
    <property type="match status" value="1"/>
</dbReference>
<dbReference type="GeneID" id="75074751"/>
<dbReference type="InterPro" id="IPR018313">
    <property type="entry name" value="SBP_3_CS"/>
</dbReference>
<dbReference type="PROSITE" id="PS01039">
    <property type="entry name" value="SBP_BACTERIAL_3"/>
    <property type="match status" value="1"/>
</dbReference>
<sequence>MKWKKRIFVVICCLLCFACGKGKEEATLVVGTNPEFAPFEYMEGEEIKGFDIELMKQIGEKIGKKVEIKSMNFDGLLPALQSKKIDVVIAGMTATEERKKHVNFTKNYYISQQNIMVKENKEHDLEALKGQKIGVVLGYTGDVFISSKHEYAVERFNSASAAILALQADKVSAVILDEEPAKQYVKQNPGLSTFAISDGKEEYAIALHKDNVSLLKDIDKALESLKQDGSYDKLYQQYFTK</sequence>
<comment type="caution">
    <text evidence="6">The sequence shown here is derived from an EMBL/GenBank/DDBJ whole genome shotgun (WGS) entry which is preliminary data.</text>
</comment>
<accession>A0A017H5P5</accession>
<dbReference type="GO" id="GO:0030313">
    <property type="term" value="C:cell envelope"/>
    <property type="evidence" value="ECO:0007669"/>
    <property type="project" value="UniProtKB-SubCell"/>
</dbReference>
<dbReference type="SUPFAM" id="SSF53850">
    <property type="entry name" value="Periplasmic binding protein-like II"/>
    <property type="match status" value="1"/>
</dbReference>
<proteinExistence type="inferred from homology"/>
<comment type="similarity">
    <text evidence="2 4">Belongs to the bacterial solute-binding protein 3 family.</text>
</comment>
<dbReference type="PANTHER" id="PTHR35936">
    <property type="entry name" value="MEMBRANE-BOUND LYTIC MUREIN TRANSGLYCOSYLASE F"/>
    <property type="match status" value="1"/>
</dbReference>
<keyword evidence="3" id="KW-0732">Signal</keyword>
<dbReference type="OrthoDB" id="81666at2"/>
<evidence type="ECO:0000256" key="2">
    <source>
        <dbReference type="ARBA" id="ARBA00010333"/>
    </source>
</evidence>
<dbReference type="Proteomes" id="UP000031184">
    <property type="component" value="Unassembled WGS sequence"/>
</dbReference>
<evidence type="ECO:0000256" key="3">
    <source>
        <dbReference type="ARBA" id="ARBA00022729"/>
    </source>
</evidence>
<organism evidence="6 7">
    <name type="scientific">Fusobacterium necrophorum subsp. funduliforme B35</name>
    <dbReference type="NCBI Taxonomy" id="1226633"/>
    <lineage>
        <taxon>Bacteria</taxon>
        <taxon>Fusobacteriati</taxon>
        <taxon>Fusobacteriota</taxon>
        <taxon>Fusobacteriia</taxon>
        <taxon>Fusobacteriales</taxon>
        <taxon>Fusobacteriaceae</taxon>
        <taxon>Fusobacterium</taxon>
    </lineage>
</organism>
<dbReference type="PANTHER" id="PTHR35936:SF17">
    <property type="entry name" value="ARGININE-BINDING EXTRACELLULAR PROTEIN ARTP"/>
    <property type="match status" value="1"/>
</dbReference>